<evidence type="ECO:0000256" key="1">
    <source>
        <dbReference type="ARBA" id="ARBA00022801"/>
    </source>
</evidence>
<comment type="caution">
    <text evidence="3">The sequence shown here is derived from an EMBL/GenBank/DDBJ whole genome shotgun (WGS) entry which is preliminary data.</text>
</comment>
<dbReference type="InterPro" id="IPR008928">
    <property type="entry name" value="6-hairpin_glycosidase_sf"/>
</dbReference>
<dbReference type="InterPro" id="IPR012341">
    <property type="entry name" value="6hp_glycosidase-like_sf"/>
</dbReference>
<reference evidence="3 4" key="1">
    <citation type="submission" date="2018-10" db="EMBL/GenBank/DDBJ databases">
        <title>Natrarchaeobius chitinivorans gen. nov., sp. nov., and Natrarchaeobius haloalkaliphilus sp. nov., alkaliphilic, chitin-utilizing haloarchaea from hypersaline alkaline lakes.</title>
        <authorList>
            <person name="Sorokin D.Y."/>
            <person name="Elcheninov A.G."/>
            <person name="Kostrikina N.A."/>
            <person name="Bale N.J."/>
            <person name="Sinninghe Damste J.S."/>
            <person name="Khijniak T.V."/>
            <person name="Kublanov I.V."/>
            <person name="Toshchakov S.V."/>
        </authorList>
    </citation>
    <scope>NUCLEOTIDE SEQUENCE [LARGE SCALE GENOMIC DNA]</scope>
    <source>
        <strain evidence="3 4">AArcht4T</strain>
    </source>
</reference>
<dbReference type="OrthoDB" id="191966at2157"/>
<dbReference type="RefSeq" id="WP_124195988.1">
    <property type="nucleotide sequence ID" value="NZ_REGA01000010.1"/>
</dbReference>
<accession>A0A3N6LV40</accession>
<dbReference type="GO" id="GO:0000272">
    <property type="term" value="P:polysaccharide catabolic process"/>
    <property type="evidence" value="ECO:0007669"/>
    <property type="project" value="TreeGrafter"/>
</dbReference>
<keyword evidence="4" id="KW-1185">Reference proteome</keyword>
<proteinExistence type="inferred from homology"/>
<evidence type="ECO:0000313" key="4">
    <source>
        <dbReference type="Proteomes" id="UP000282323"/>
    </source>
</evidence>
<dbReference type="Pfam" id="PF07470">
    <property type="entry name" value="Glyco_hydro_88"/>
    <property type="match status" value="1"/>
</dbReference>
<organism evidence="3 4">
    <name type="scientific">Natrarchaeobius chitinivorans</name>
    <dbReference type="NCBI Taxonomy" id="1679083"/>
    <lineage>
        <taxon>Archaea</taxon>
        <taxon>Methanobacteriati</taxon>
        <taxon>Methanobacteriota</taxon>
        <taxon>Stenosarchaea group</taxon>
        <taxon>Halobacteria</taxon>
        <taxon>Halobacteriales</taxon>
        <taxon>Natrialbaceae</taxon>
        <taxon>Natrarchaeobius</taxon>
    </lineage>
</organism>
<dbReference type="PANTHER" id="PTHR36845">
    <property type="entry name" value="HYDROLASE, PUTATIVE (AFU_ORTHOLOGUE AFUA_7G05090)-RELATED"/>
    <property type="match status" value="1"/>
</dbReference>
<comment type="similarity">
    <text evidence="2">Belongs to the glycosyl hydrolase 88 family.</text>
</comment>
<name>A0A3N6LV40_NATCH</name>
<dbReference type="SUPFAM" id="SSF48208">
    <property type="entry name" value="Six-hairpin glycosidases"/>
    <property type="match status" value="1"/>
</dbReference>
<dbReference type="PANTHER" id="PTHR36845:SF1">
    <property type="entry name" value="HYDROLASE, PUTATIVE (AFU_ORTHOLOGUE AFUA_7G05090)-RELATED"/>
    <property type="match status" value="1"/>
</dbReference>
<dbReference type="EMBL" id="REGA01000010">
    <property type="protein sequence ID" value="RQG94228.1"/>
    <property type="molecule type" value="Genomic_DNA"/>
</dbReference>
<dbReference type="AlphaFoldDB" id="A0A3N6LV40"/>
<keyword evidence="1" id="KW-0378">Hydrolase</keyword>
<dbReference type="Gene3D" id="1.50.10.10">
    <property type="match status" value="1"/>
</dbReference>
<gene>
    <name evidence="3" type="ORF">EA473_12720</name>
</gene>
<evidence type="ECO:0008006" key="5">
    <source>
        <dbReference type="Google" id="ProtNLM"/>
    </source>
</evidence>
<dbReference type="GO" id="GO:0052757">
    <property type="term" value="F:chondroitin hydrolase activity"/>
    <property type="evidence" value="ECO:0007669"/>
    <property type="project" value="TreeGrafter"/>
</dbReference>
<evidence type="ECO:0000256" key="2">
    <source>
        <dbReference type="ARBA" id="ARBA00038358"/>
    </source>
</evidence>
<dbReference type="Proteomes" id="UP000282323">
    <property type="component" value="Unassembled WGS sequence"/>
</dbReference>
<protein>
    <recommendedName>
        <fullName evidence="5">Glycosyl hydrolase family 88</fullName>
    </recommendedName>
</protein>
<dbReference type="InterPro" id="IPR010905">
    <property type="entry name" value="Glyco_hydro_88"/>
</dbReference>
<sequence length="386" mass="42841">MSARSKADALSLLVDRTRSTLEALEDDEFPYVADPETGEWITTADGNWCGGHWIGMCWIAADVTGESRFEEAAQRATRTVREEMARDNMFFGMNSQYAGFRAFDVTGDPTHRQIGLEGADAMVEYFHEGARQIPLGTLAIEAPASNFRGPGSDDGPSGDRLGAVDAVYTALPVLWRAYEETGDPTYRDVAVFHADRHLDWYVRPDGRTWHHAEFDPETGSLRRQYNELAVSDDTCWARGQGWCIAGLARAYRETGAGRYRDALRRTVDYYVDNSPDDLVPHWDFEHPDRPAVERDTSAAALAAYGLTGLSEDGPLGDLADVGERILESLIQGYLTPRDDGPADRPDGMVLESCYNGPAGYATAHEHVWTDYYLMYALSRQTTADGL</sequence>
<dbReference type="InterPro" id="IPR052369">
    <property type="entry name" value="UG_Glycosaminoglycan_Hydrolase"/>
</dbReference>
<evidence type="ECO:0000313" key="3">
    <source>
        <dbReference type="EMBL" id="RQG94228.1"/>
    </source>
</evidence>